<dbReference type="InterPro" id="IPR036856">
    <property type="entry name" value="Ald_Oxase/Xan_DH_a/b_sf"/>
</dbReference>
<dbReference type="Gene3D" id="3.30.365.10">
    <property type="entry name" value="Aldehyde oxidase/xanthine dehydrogenase, molybdopterin binding domain"/>
    <property type="match status" value="4"/>
</dbReference>
<dbReference type="PANTHER" id="PTHR11908:SF157">
    <property type="entry name" value="XANTHINE DEHYDROGENASE SUBUNIT D-RELATED"/>
    <property type="match status" value="1"/>
</dbReference>
<dbReference type="Pfam" id="PF20256">
    <property type="entry name" value="MoCoBD_2"/>
    <property type="match status" value="1"/>
</dbReference>
<dbReference type="InterPro" id="IPR046867">
    <property type="entry name" value="AldOxase/xan_DH_MoCoBD2"/>
</dbReference>
<organism evidence="2 3">
    <name type="scientific">Pseudonocardia acidicola</name>
    <dbReference type="NCBI Taxonomy" id="2724939"/>
    <lineage>
        <taxon>Bacteria</taxon>
        <taxon>Bacillati</taxon>
        <taxon>Actinomycetota</taxon>
        <taxon>Actinomycetes</taxon>
        <taxon>Pseudonocardiales</taxon>
        <taxon>Pseudonocardiaceae</taxon>
        <taxon>Pseudonocardia</taxon>
    </lineage>
</organism>
<protein>
    <submittedName>
        <fullName evidence="2">Xanthine dehydrogenase family protein</fullName>
    </submittedName>
</protein>
<dbReference type="SMART" id="SM01008">
    <property type="entry name" value="Ald_Xan_dh_C"/>
    <property type="match status" value="1"/>
</dbReference>
<sequence>MIGATARVSGRVDFALNAVVPGMTHARILRSPLPHARIRSIDTSAAEKMPGVVAVLTATDFDRPGAPARYYGAVLRDQPVLCGEKVRFAGDPVAAVAAETEEQAAAALLEIEIGYEPLPAVGSVDEALAEGAPLVHEKPPLPRERSYADIKFHGREGNVCTKFQLRSGDVEAGFAAADHVFENTYHSPAVQHVTMEPHVVLAHFEGERLTVTSSTQAPYAVRDTLAEMFGVASSKVRVIVPPIGGGYGGKTYAKFEPVTAALAWKARRPVKLVLPRDEEFLSLTKHAATIRMRTGVSADGTLLARDVQVYFDAGAYTDISPRLIKNGGYSTAGPYAIPNVRIDSYAVYTNLPPAGAYRGYGVSQAAWAYEQQMDEMAEALGIDPVEFRRRNLLGEGDRFATGEIMREAHWRELLDRTAAAIDYDHDRRVMLDENRVRGKGLAVILKSTITPSTSHAAMRLDADGSLQVLTSSVEMGQGAHTVLAQLAAQPLGLPVSAVHVTEPDTQYTPYDQTTSSSRTTRAMGGALTAAAHVIREKLLKLAGDLLEVSPGDLELTDGHVVVKGSPTVRLSVPEVFARTRTGSISGDGEVITAGGLDPETGQGIASDHWHQGAASAEVEVDLGTGKVYVRHVHSIAHAGRVVNPKLARLQMHGSTVFGISHALYEELVYDGGILTNPNLSDYAITAMGDMPAKLEVEFLEDSGEAEIHGLGETTLPPVIAAIGNAVRAAIGAPVRTLPITPERVLRARNS</sequence>
<dbReference type="Pfam" id="PF01315">
    <property type="entry name" value="Ald_Xan_dh_C"/>
    <property type="match status" value="1"/>
</dbReference>
<gene>
    <name evidence="2" type="ORF">HF526_05785</name>
</gene>
<comment type="caution">
    <text evidence="2">The sequence shown here is derived from an EMBL/GenBank/DDBJ whole genome shotgun (WGS) entry which is preliminary data.</text>
</comment>
<keyword evidence="3" id="KW-1185">Reference proteome</keyword>
<dbReference type="Proteomes" id="UP000820669">
    <property type="component" value="Unassembled WGS sequence"/>
</dbReference>
<dbReference type="EMBL" id="JAAXLA010000007">
    <property type="protein sequence ID" value="NMH96828.1"/>
    <property type="molecule type" value="Genomic_DNA"/>
</dbReference>
<dbReference type="InterPro" id="IPR008274">
    <property type="entry name" value="AldOxase/xan_DH_MoCoBD1"/>
</dbReference>
<accession>A0ABX1S8N5</accession>
<reference evidence="2 3" key="1">
    <citation type="submission" date="2020-04" db="EMBL/GenBank/DDBJ databases">
        <authorList>
            <person name="Klaysubun C."/>
            <person name="Duangmal K."/>
            <person name="Lipun K."/>
        </authorList>
    </citation>
    <scope>NUCLEOTIDE SEQUENCE [LARGE SCALE GENOMIC DNA]</scope>
    <source>
        <strain evidence="2 3">K10HN5</strain>
    </source>
</reference>
<dbReference type="Gene3D" id="3.90.1170.50">
    <property type="entry name" value="Aldehyde oxidase/xanthine dehydrogenase, a/b hammerhead"/>
    <property type="match status" value="1"/>
</dbReference>
<evidence type="ECO:0000313" key="2">
    <source>
        <dbReference type="EMBL" id="NMH96828.1"/>
    </source>
</evidence>
<dbReference type="SUPFAM" id="SSF54665">
    <property type="entry name" value="CO dehydrogenase molybdoprotein N-domain-like"/>
    <property type="match status" value="1"/>
</dbReference>
<name>A0ABX1S8N5_9PSEU</name>
<dbReference type="InterPro" id="IPR037165">
    <property type="entry name" value="AldOxase/xan_DH_Mopterin-bd_sf"/>
</dbReference>
<feature type="domain" description="Aldehyde oxidase/xanthine dehydrogenase a/b hammerhead" evidence="1">
    <location>
        <begin position="9"/>
        <end position="119"/>
    </location>
</feature>
<dbReference type="PANTHER" id="PTHR11908">
    <property type="entry name" value="XANTHINE DEHYDROGENASE"/>
    <property type="match status" value="1"/>
</dbReference>
<dbReference type="InterPro" id="IPR000674">
    <property type="entry name" value="Ald_Oxase/Xan_DH_a/b"/>
</dbReference>
<evidence type="ECO:0000259" key="1">
    <source>
        <dbReference type="SMART" id="SM01008"/>
    </source>
</evidence>
<evidence type="ECO:0000313" key="3">
    <source>
        <dbReference type="Proteomes" id="UP000820669"/>
    </source>
</evidence>
<proteinExistence type="predicted"/>
<dbReference type="Pfam" id="PF02738">
    <property type="entry name" value="MoCoBD_1"/>
    <property type="match status" value="1"/>
</dbReference>
<dbReference type="InterPro" id="IPR016208">
    <property type="entry name" value="Ald_Oxase/xanthine_DH-like"/>
</dbReference>
<dbReference type="SUPFAM" id="SSF56003">
    <property type="entry name" value="Molybdenum cofactor-binding domain"/>
    <property type="match status" value="1"/>
</dbReference>